<evidence type="ECO:0000313" key="3">
    <source>
        <dbReference type="Proteomes" id="UP000177785"/>
    </source>
</evidence>
<dbReference type="STRING" id="1802115.A2756_02505"/>
<accession>A0A1G2G6C8</accession>
<evidence type="ECO:0000313" key="2">
    <source>
        <dbReference type="EMBL" id="OGZ45757.1"/>
    </source>
</evidence>
<protein>
    <recommendedName>
        <fullName evidence="1">Thioredoxin domain-containing protein</fullName>
    </recommendedName>
</protein>
<comment type="caution">
    <text evidence="2">The sequence shown here is derived from an EMBL/GenBank/DDBJ whole genome shotgun (WGS) entry which is preliminary data.</text>
</comment>
<dbReference type="AlphaFoldDB" id="A0A1G2G6C8"/>
<dbReference type="Pfam" id="PF00085">
    <property type="entry name" value="Thioredoxin"/>
    <property type="match status" value="1"/>
</dbReference>
<gene>
    <name evidence="2" type="ORF">A2756_02505</name>
</gene>
<sequence>MLIEFYGEECPHCENMAPLVERLEKEEGVHVEKLEIWHDEGNARKMEAYDQGSCGGVPFFYNTETKECICGEDAYDTLKKWAGK</sequence>
<dbReference type="InterPro" id="IPR036249">
    <property type="entry name" value="Thioredoxin-like_sf"/>
</dbReference>
<dbReference type="SUPFAM" id="SSF52833">
    <property type="entry name" value="Thioredoxin-like"/>
    <property type="match status" value="1"/>
</dbReference>
<reference evidence="2 3" key="1">
    <citation type="journal article" date="2016" name="Nat. Commun.">
        <title>Thousands of microbial genomes shed light on interconnected biogeochemical processes in an aquifer system.</title>
        <authorList>
            <person name="Anantharaman K."/>
            <person name="Brown C.T."/>
            <person name="Hug L.A."/>
            <person name="Sharon I."/>
            <person name="Castelle C.J."/>
            <person name="Probst A.J."/>
            <person name="Thomas B.C."/>
            <person name="Singh A."/>
            <person name="Wilkins M.J."/>
            <person name="Karaoz U."/>
            <person name="Brodie E.L."/>
            <person name="Williams K.H."/>
            <person name="Hubbard S.S."/>
            <person name="Banfield J.F."/>
        </authorList>
    </citation>
    <scope>NUCLEOTIDE SEQUENCE [LARGE SCALE GENOMIC DNA]</scope>
</reference>
<evidence type="ECO:0000259" key="1">
    <source>
        <dbReference type="Pfam" id="PF00085"/>
    </source>
</evidence>
<organism evidence="2 3">
    <name type="scientific">Candidatus Ryanbacteria bacterium RIFCSPHIGHO2_01_FULL_48_27</name>
    <dbReference type="NCBI Taxonomy" id="1802115"/>
    <lineage>
        <taxon>Bacteria</taxon>
        <taxon>Candidatus Ryaniibacteriota</taxon>
    </lineage>
</organism>
<dbReference type="InterPro" id="IPR013766">
    <property type="entry name" value="Thioredoxin_domain"/>
</dbReference>
<dbReference type="Gene3D" id="3.40.30.10">
    <property type="entry name" value="Glutaredoxin"/>
    <property type="match status" value="1"/>
</dbReference>
<feature type="domain" description="Thioredoxin" evidence="1">
    <location>
        <begin position="1"/>
        <end position="45"/>
    </location>
</feature>
<name>A0A1G2G6C8_9BACT</name>
<dbReference type="CDD" id="cd01659">
    <property type="entry name" value="TRX_superfamily"/>
    <property type="match status" value="1"/>
</dbReference>
<proteinExistence type="predicted"/>
<dbReference type="EMBL" id="MHNL01000005">
    <property type="protein sequence ID" value="OGZ45757.1"/>
    <property type="molecule type" value="Genomic_DNA"/>
</dbReference>
<dbReference type="Proteomes" id="UP000177785">
    <property type="component" value="Unassembled WGS sequence"/>
</dbReference>